<dbReference type="OrthoDB" id="5763254at2"/>
<gene>
    <name evidence="2" type="ORF">FOZ74_09510</name>
</gene>
<accession>A0A5B8RUM2</accession>
<dbReference type="Proteomes" id="UP000321199">
    <property type="component" value="Chromosome"/>
</dbReference>
<evidence type="ECO:0008006" key="4">
    <source>
        <dbReference type="Google" id="ProtNLM"/>
    </source>
</evidence>
<dbReference type="RefSeq" id="WP_146912838.1">
    <property type="nucleotide sequence ID" value="NZ_CP042344.1"/>
</dbReference>
<evidence type="ECO:0000313" key="2">
    <source>
        <dbReference type="EMBL" id="QEA13246.1"/>
    </source>
</evidence>
<feature type="signal peptide" evidence="1">
    <location>
        <begin position="1"/>
        <end position="25"/>
    </location>
</feature>
<proteinExistence type="predicted"/>
<feature type="chain" id="PRO_5022803323" description="Cell surface protein" evidence="1">
    <location>
        <begin position="26"/>
        <end position="557"/>
    </location>
</feature>
<organism evidence="2 3">
    <name type="scientific">Comamonas flocculans</name>
    <dbReference type="NCBI Taxonomy" id="2597701"/>
    <lineage>
        <taxon>Bacteria</taxon>
        <taxon>Pseudomonadati</taxon>
        <taxon>Pseudomonadota</taxon>
        <taxon>Betaproteobacteria</taxon>
        <taxon>Burkholderiales</taxon>
        <taxon>Comamonadaceae</taxon>
        <taxon>Comamonas</taxon>
    </lineage>
</organism>
<reference evidence="2 3" key="1">
    <citation type="submission" date="2019-07" db="EMBL/GenBank/DDBJ databases">
        <title>Complete genome sequence of Comamonas sp. NLF 7-7 isolated from livestock.</title>
        <authorList>
            <person name="Kim D.H."/>
            <person name="Kim J.G."/>
        </authorList>
    </citation>
    <scope>NUCLEOTIDE SEQUENCE [LARGE SCALE GENOMIC DNA]</scope>
    <source>
        <strain evidence="2 3">NLF 7-7</strain>
    </source>
</reference>
<name>A0A5B8RUM2_9BURK</name>
<dbReference type="KEGG" id="cof:FOZ74_09510"/>
<keyword evidence="3" id="KW-1185">Reference proteome</keyword>
<evidence type="ECO:0000313" key="3">
    <source>
        <dbReference type="Proteomes" id="UP000321199"/>
    </source>
</evidence>
<evidence type="ECO:0000256" key="1">
    <source>
        <dbReference type="SAM" id="SignalP"/>
    </source>
</evidence>
<dbReference type="AlphaFoldDB" id="A0A5B8RUM2"/>
<protein>
    <recommendedName>
        <fullName evidence="4">Cell surface protein</fullName>
    </recommendedName>
</protein>
<sequence>MRLKRVTRGIAALAGTLACIGTACAGVSFSNKQATQVPSTGSGLAGAYLPIADTLVVSPHHIGHLLVAPYFSTQDGNVSLLNIINTDTVNGKVLRVRYRGAANSDALFSFSLYLAPGDVWAGEVSQSGGQSRLQTNDLSCTLPASVNLPFNTDRVQGQGAQTLEGYVEIINMTDIPPHEASAGGTGSLLPGNANALFNAISHTAGTPDCANISSIESMNPTNPNVPFPNSWEDRGYNFPTGGLMAHWSIVNLSKAGSFTGAATAIAARKSGSTSDRAVANLVYSAPTDAPQYDGDDAAALAAGRHPSQLTADPLLAGGTLADGSAASPAIMALNLDFPDLSTPYVTPASNLGNAIRQAELISDLLATKAVTNEYMTSPAVSFATDWTLSQPTRRYNVALDYKANKAVFAKALDYTQGLPPRIPAAYVSPAGSYYTPANVRTGANGLLCVDSSGAYAWDTAQRNNGPLFSPVPPNQRMDLCGEVAVVTFNNSQALGAQLTLQNFVPKSTSSEVFTDGWVRLGLNGKGLPITGHAFAKALGTSVNLGGIWVHSTDKSGL</sequence>
<keyword evidence="1" id="KW-0732">Signal</keyword>
<dbReference type="PROSITE" id="PS51257">
    <property type="entry name" value="PROKAR_LIPOPROTEIN"/>
    <property type="match status" value="1"/>
</dbReference>
<dbReference type="EMBL" id="CP042344">
    <property type="protein sequence ID" value="QEA13246.1"/>
    <property type="molecule type" value="Genomic_DNA"/>
</dbReference>